<comment type="caution">
    <text evidence="3">The sequence shown here is derived from an EMBL/GenBank/DDBJ whole genome shotgun (WGS) entry which is preliminary data.</text>
</comment>
<evidence type="ECO:0000313" key="3">
    <source>
        <dbReference type="EMBL" id="RKN64600.1"/>
    </source>
</evidence>
<reference evidence="3 4" key="1">
    <citation type="journal article" date="2007" name="Int. J. Syst. Evol. Microbiol.">
        <title>Paenibacillus ginsengarvi sp. nov., isolated from soil from ginseng cultivation.</title>
        <authorList>
            <person name="Yoon M.H."/>
            <person name="Ten L.N."/>
            <person name="Im W.T."/>
        </authorList>
    </citation>
    <scope>NUCLEOTIDE SEQUENCE [LARGE SCALE GENOMIC DNA]</scope>
    <source>
        <strain evidence="3 4">KCTC 13059</strain>
    </source>
</reference>
<keyword evidence="1" id="KW-0732">Signal</keyword>
<sequence>MNKARLCLYALLLSIPLALQPTVSNAATDRVEVSFPEFRITVNGTVLDVRHSEYPLLVYKDITYFPMTWNNMTALGLTAQWDPMQGMSLANTNACIPLQQNLTSTINSYDDTQKAELAMFPVQVNGQGIDNAAEPYPLLLYRNITYFPMTWRFTHDVFGWMTSWDAEHGLGIESCGGGTNVQAKQADALNVANNGQLAVQGDWIYMNPEIKYFGTSQLVKRKTDGSEEVRLSDDNASYLNIEGDWLYYTIPSPNDPGGIYKIKTDGTGRTQLFAGPAEKLWVNNGWIYYMHDTNGGGYYWTDSIRRMKTDGTEDQVLLAKDQSSSFSGFFLDGDTIYYVRQNMLFRMNLDGSDNRKLREDVTRAILIDGWIYYVSQNGIQLNKMSGDGLVDIPLHTSSEGLIRAFHYHQGWIYMAAGNFRIMGSGNIDKFRLDGSGGTGLTTARATTLYFAGDTLYYNHSWEGNSRLDRMEMK</sequence>
<evidence type="ECO:0000256" key="1">
    <source>
        <dbReference type="SAM" id="SignalP"/>
    </source>
</evidence>
<dbReference type="RefSeq" id="WP_120751668.1">
    <property type="nucleotide sequence ID" value="NZ_RBAH01000041.1"/>
</dbReference>
<organism evidence="3 4">
    <name type="scientific">Paenibacillus ginsengarvi</name>
    <dbReference type="NCBI Taxonomy" id="400777"/>
    <lineage>
        <taxon>Bacteria</taxon>
        <taxon>Bacillati</taxon>
        <taxon>Bacillota</taxon>
        <taxon>Bacilli</taxon>
        <taxon>Bacillales</taxon>
        <taxon>Paenibacillaceae</taxon>
        <taxon>Paenibacillus</taxon>
    </lineage>
</organism>
<accession>A0A3B0AW34</accession>
<name>A0A3B0AW34_9BACL</name>
<dbReference type="Proteomes" id="UP000282311">
    <property type="component" value="Unassembled WGS sequence"/>
</dbReference>
<evidence type="ECO:0000313" key="4">
    <source>
        <dbReference type="Proteomes" id="UP000282311"/>
    </source>
</evidence>
<dbReference type="PANTHER" id="PTHR32256">
    <property type="match status" value="1"/>
</dbReference>
<feature type="chain" id="PRO_5017202053" evidence="1">
    <location>
        <begin position="27"/>
        <end position="473"/>
    </location>
</feature>
<dbReference type="InterPro" id="IPR032485">
    <property type="entry name" value="LRP1-like_beta_prop"/>
</dbReference>
<dbReference type="PANTHER" id="PTHR32256:SF17">
    <property type="entry name" value="EGF-LIKE DOMAIN-CONTAINING PROTEIN"/>
    <property type="match status" value="1"/>
</dbReference>
<dbReference type="AlphaFoldDB" id="A0A3B0AW34"/>
<dbReference type="InterPro" id="IPR053369">
    <property type="entry name" value="SrfA-induced_signal"/>
</dbReference>
<protein>
    <submittedName>
        <fullName evidence="3">DUF5050 domain-containing protein</fullName>
    </submittedName>
</protein>
<feature type="signal peptide" evidence="1">
    <location>
        <begin position="1"/>
        <end position="26"/>
    </location>
</feature>
<dbReference type="SUPFAM" id="SSF69304">
    <property type="entry name" value="Tricorn protease N-terminal domain"/>
    <property type="match status" value="1"/>
</dbReference>
<keyword evidence="4" id="KW-1185">Reference proteome</keyword>
<evidence type="ECO:0000259" key="2">
    <source>
        <dbReference type="Pfam" id="PF16472"/>
    </source>
</evidence>
<dbReference type="Pfam" id="PF16472">
    <property type="entry name" value="DUF5050"/>
    <property type="match status" value="1"/>
</dbReference>
<dbReference type="InterPro" id="IPR011042">
    <property type="entry name" value="6-blade_b-propeller_TolB-like"/>
</dbReference>
<proteinExistence type="predicted"/>
<dbReference type="EMBL" id="RBAH01000041">
    <property type="protein sequence ID" value="RKN64600.1"/>
    <property type="molecule type" value="Genomic_DNA"/>
</dbReference>
<dbReference type="OrthoDB" id="61520at2"/>
<dbReference type="Gene3D" id="2.120.10.30">
    <property type="entry name" value="TolB, C-terminal domain"/>
    <property type="match status" value="1"/>
</dbReference>
<feature type="domain" description="Prolow-density lipoprotein receptor-related protein 1-like beta-propeller" evidence="2">
    <location>
        <begin position="190"/>
        <end position="459"/>
    </location>
</feature>
<gene>
    <name evidence="3" type="ORF">D7M11_33690</name>
</gene>